<feature type="domain" description="ABC transporter" evidence="11">
    <location>
        <begin position="2"/>
        <end position="251"/>
    </location>
</feature>
<feature type="transmembrane region" description="Helical" evidence="10">
    <location>
        <begin position="1320"/>
        <end position="1341"/>
    </location>
</feature>
<feature type="transmembrane region" description="Helical" evidence="10">
    <location>
        <begin position="502"/>
        <end position="522"/>
    </location>
</feature>
<evidence type="ECO:0000256" key="1">
    <source>
        <dbReference type="ARBA" id="ARBA00004141"/>
    </source>
</evidence>
<feature type="transmembrane region" description="Helical" evidence="10">
    <location>
        <begin position="473"/>
        <end position="490"/>
    </location>
</feature>
<name>A0A168BIB2_9HYPO</name>
<dbReference type="OrthoDB" id="245989at2759"/>
<dbReference type="GO" id="GO:0016020">
    <property type="term" value="C:membrane"/>
    <property type="evidence" value="ECO:0007669"/>
    <property type="project" value="UniProtKB-SubCell"/>
</dbReference>
<dbReference type="InterPro" id="IPR013525">
    <property type="entry name" value="ABC2_TM"/>
</dbReference>
<evidence type="ECO:0000313" key="13">
    <source>
        <dbReference type="Proteomes" id="UP000078544"/>
    </source>
</evidence>
<evidence type="ECO:0000256" key="3">
    <source>
        <dbReference type="ARBA" id="ARBA00022448"/>
    </source>
</evidence>
<comment type="caution">
    <text evidence="12">The sequence shown here is derived from an EMBL/GenBank/DDBJ whole genome shotgun (WGS) entry which is preliminary data.</text>
</comment>
<feature type="transmembrane region" description="Helical" evidence="10">
    <location>
        <begin position="396"/>
        <end position="417"/>
    </location>
</feature>
<dbReference type="GO" id="GO:0140359">
    <property type="term" value="F:ABC-type transporter activity"/>
    <property type="evidence" value="ECO:0007669"/>
    <property type="project" value="InterPro"/>
</dbReference>
<feature type="domain" description="ABC transporter" evidence="11">
    <location>
        <begin position="703"/>
        <end position="941"/>
    </location>
</feature>
<dbReference type="Gene3D" id="3.40.50.300">
    <property type="entry name" value="P-loop containing nucleotide triphosphate hydrolases"/>
    <property type="match status" value="2"/>
</dbReference>
<feature type="transmembrane region" description="Helical" evidence="10">
    <location>
        <begin position="608"/>
        <end position="629"/>
    </location>
</feature>
<protein>
    <submittedName>
        <fullName evidence="12">BcatrD protein</fullName>
    </submittedName>
</protein>
<evidence type="ECO:0000256" key="10">
    <source>
        <dbReference type="SAM" id="Phobius"/>
    </source>
</evidence>
<dbReference type="GO" id="GO:0016887">
    <property type="term" value="F:ATP hydrolysis activity"/>
    <property type="evidence" value="ECO:0007669"/>
    <property type="project" value="InterPro"/>
</dbReference>
<evidence type="ECO:0000256" key="9">
    <source>
        <dbReference type="SAM" id="MobiDB-lite"/>
    </source>
</evidence>
<evidence type="ECO:0000256" key="6">
    <source>
        <dbReference type="ARBA" id="ARBA00022840"/>
    </source>
</evidence>
<keyword evidence="7 10" id="KW-1133">Transmembrane helix</keyword>
<comment type="similarity">
    <text evidence="2">Belongs to the ABC transporter superfamily. ABCG family. PDR (TC 3.A.1.205) subfamily.</text>
</comment>
<dbReference type="PANTHER" id="PTHR19241">
    <property type="entry name" value="ATP-BINDING CASSETTE TRANSPORTER"/>
    <property type="match status" value="1"/>
</dbReference>
<organism evidence="12 13">
    <name type="scientific">Moelleriella libera RCEF 2490</name>
    <dbReference type="NCBI Taxonomy" id="1081109"/>
    <lineage>
        <taxon>Eukaryota</taxon>
        <taxon>Fungi</taxon>
        <taxon>Dikarya</taxon>
        <taxon>Ascomycota</taxon>
        <taxon>Pezizomycotina</taxon>
        <taxon>Sordariomycetes</taxon>
        <taxon>Hypocreomycetidae</taxon>
        <taxon>Hypocreales</taxon>
        <taxon>Clavicipitaceae</taxon>
        <taxon>Moelleriella</taxon>
    </lineage>
</organism>
<accession>A0A168BIB2</accession>
<dbReference type="Pfam" id="PF00005">
    <property type="entry name" value="ABC_tran"/>
    <property type="match status" value="2"/>
</dbReference>
<keyword evidence="3" id="KW-0813">Transport</keyword>
<dbReference type="SUPFAM" id="SSF52540">
    <property type="entry name" value="P-loop containing nucleoside triphosphate hydrolases"/>
    <property type="match status" value="2"/>
</dbReference>
<feature type="transmembrane region" description="Helical" evidence="10">
    <location>
        <begin position="1072"/>
        <end position="1092"/>
    </location>
</feature>
<evidence type="ECO:0000256" key="4">
    <source>
        <dbReference type="ARBA" id="ARBA00022692"/>
    </source>
</evidence>
<feature type="transmembrane region" description="Helical" evidence="10">
    <location>
        <begin position="1113"/>
        <end position="1142"/>
    </location>
</feature>
<dbReference type="STRING" id="1081109.A0A168BIB2"/>
<gene>
    <name evidence="12" type="ORF">AAL_04576</name>
</gene>
<keyword evidence="8 10" id="KW-0472">Membrane</keyword>
<feature type="region of interest" description="Disordered" evidence="9">
    <location>
        <begin position="647"/>
        <end position="681"/>
    </location>
</feature>
<dbReference type="InterPro" id="IPR027417">
    <property type="entry name" value="P-loop_NTPase"/>
</dbReference>
<proteinExistence type="inferred from homology"/>
<evidence type="ECO:0000256" key="2">
    <source>
        <dbReference type="ARBA" id="ARBA00006012"/>
    </source>
</evidence>
<keyword evidence="6" id="KW-0067">ATP-binding</keyword>
<comment type="subcellular location">
    <subcellularLocation>
        <location evidence="1">Membrane</location>
        <topology evidence="1">Multi-pass membrane protein</topology>
    </subcellularLocation>
</comment>
<dbReference type="EMBL" id="AZGY01000009">
    <property type="protein sequence ID" value="KZZ95345.1"/>
    <property type="molecule type" value="Genomic_DNA"/>
</dbReference>
<evidence type="ECO:0000259" key="11">
    <source>
        <dbReference type="PROSITE" id="PS50893"/>
    </source>
</evidence>
<dbReference type="InterPro" id="IPR010929">
    <property type="entry name" value="PDR_CDR_ABC"/>
</dbReference>
<feature type="transmembrane region" description="Helical" evidence="10">
    <location>
        <begin position="360"/>
        <end position="384"/>
    </location>
</feature>
<keyword evidence="4 10" id="KW-0812">Transmembrane</keyword>
<feature type="transmembrane region" description="Helical" evidence="10">
    <location>
        <begin position="1162"/>
        <end position="1183"/>
    </location>
</feature>
<dbReference type="Pfam" id="PF06422">
    <property type="entry name" value="PDR_CDR"/>
    <property type="match status" value="1"/>
</dbReference>
<keyword evidence="5" id="KW-0547">Nucleotide-binding</keyword>
<sequence>MLRPFRSLQSRDKVQILFRLEGLIRPGEMLLVLGRPGSGCSTFLKALAGETHGFQLGTESIVDYEGMSFDTFHRNFFGQRTYLAELDVHFPELTLGQTLEFASFARDDGRQDRASCHLGGAKNNARTMASLFHLTQAYDTLIGNEVIRGVSGGEKRRTSIAEAYTSGAQLQCWDNSTRGLDSLTARRFVDHLRQSTDFLQSTVAMSLYQASESMFRRFDKVILLYEGREIFFGPIDMAAQFFINLGFARAANATTPDFLTSLTNPAERMARSGWDERVPKSRDDFVAAWESSREAKSLRKDISQFEEMHPIGCSGSGLSHEKSPSVTSVARQTSTFFLPIGGQITLCFRRALQRLRNNPTAVIASLIANAVLGLVIGSAFYNLGEDSGSLMQRSTLLFYVTMLNSFVPAFEIEIIWAHRPIVEKQHRYGFYHPWTERFAFMLSDLPSKLALSFTLHLPIYFMTNLQRTASSFFTYWIFMLVNLITMAMLFRTLGAVSRSREGTMMPVSLLTLLCVLYTGFVVPPPYMVPWLSWFRYINPIAYTYASVLINELHDRQFPCLETIPSGPTYDNVPTTQRLCAEVGRRAGTNEIDGTAYLALKYGYLQEHLWRNMGILLAMLVALCVVHLLASEYIPAQKSRGEVLVFKKSPAKRGQQHDEETAMTRESVSLQDAHPSDGTTDHVVQTDSNDRPFTVPESSSAPLFYWKELSYNVKARGASRKLLIDINGWLKPGSLTVLMGATGAGKTTLLDVLAGRAAAGEVSGDIFVEGTLRDLTSNFRRRMGYVQQNDIHLPTATVREALQLSALLRQSSTSSRAEKLAYVERVLNLLDMNAYADAFVGVPGEGLNVEQRKRLSIGVEMVAMPDLPTSGLDSQTAWSISMLLRKLVDNGHTVLCTVHQPSAQLFDHFDRLLLLQHGETLYFGDIGRDASVLRGYFESKGSRVCAADENPAEWMMDITENSPDSEAKGNKSWSTEWNKSRERQAIVDQIASLDPTSRESRAIAATRRSGHVEDDCAASSLHQLLHLVQRVFRDQWRDPIHLRTKIATCIGLNLANGVSFYKTPHTIQGLVDLLFSSFIIGQMFSIMCMVIIPRFVNGRHLFESRERDSKLYSWVVFLASNIIVEMCWLTLISVLVYACWYYPTGLYENGTPAFGTSERGGLTHLLLLAFLLWAGTIAHVFAAVMEQASTAIQVATLCFWLSLTFCGTLVPPTKLSGFWMFMYRVSPLTYFLEGIAIAGVSGVRVQCSDVELLQVPLPEQDADAGTCGTYLAAYMRGQTGGYLVNADASTGPCAYCPVSEADSVLESLGMSADKKIAWRNLGILMGYIVFNLLAAFALYYLVRVPKRTRRSR</sequence>
<feature type="transmembrane region" description="Helical" evidence="10">
    <location>
        <begin position="1190"/>
        <end position="1209"/>
    </location>
</feature>
<dbReference type="FunFam" id="3.40.50.300:FF:000054">
    <property type="entry name" value="ABC multidrug transporter atrF"/>
    <property type="match status" value="1"/>
</dbReference>
<reference evidence="12 13" key="1">
    <citation type="journal article" date="2016" name="Genome Biol. Evol.">
        <title>Divergent and convergent evolution of fungal pathogenicity.</title>
        <authorList>
            <person name="Shang Y."/>
            <person name="Xiao G."/>
            <person name="Zheng P."/>
            <person name="Cen K."/>
            <person name="Zhan S."/>
            <person name="Wang C."/>
        </authorList>
    </citation>
    <scope>NUCLEOTIDE SEQUENCE [LARGE SCALE GENOMIC DNA]</scope>
    <source>
        <strain evidence="12 13">RCEF 2490</strain>
    </source>
</reference>
<evidence type="ECO:0000313" key="12">
    <source>
        <dbReference type="EMBL" id="KZZ95345.1"/>
    </source>
</evidence>
<evidence type="ECO:0000256" key="5">
    <source>
        <dbReference type="ARBA" id="ARBA00022741"/>
    </source>
</evidence>
<dbReference type="InterPro" id="IPR003439">
    <property type="entry name" value="ABC_transporter-like_ATP-bd"/>
</dbReference>
<evidence type="ECO:0000256" key="7">
    <source>
        <dbReference type="ARBA" id="ARBA00022989"/>
    </source>
</evidence>
<feature type="transmembrane region" description="Helical" evidence="10">
    <location>
        <begin position="438"/>
        <end position="461"/>
    </location>
</feature>
<dbReference type="InterPro" id="IPR003593">
    <property type="entry name" value="AAA+_ATPase"/>
</dbReference>
<dbReference type="Pfam" id="PF01061">
    <property type="entry name" value="ABC2_membrane"/>
    <property type="match status" value="2"/>
</dbReference>
<dbReference type="PROSITE" id="PS50893">
    <property type="entry name" value="ABC_TRANSPORTER_2"/>
    <property type="match status" value="2"/>
</dbReference>
<keyword evidence="13" id="KW-1185">Reference proteome</keyword>
<dbReference type="SMART" id="SM00382">
    <property type="entry name" value="AAA"/>
    <property type="match status" value="2"/>
</dbReference>
<evidence type="ECO:0000256" key="8">
    <source>
        <dbReference type="ARBA" id="ARBA00023136"/>
    </source>
</evidence>
<dbReference type="Proteomes" id="UP000078544">
    <property type="component" value="Unassembled WGS sequence"/>
</dbReference>
<dbReference type="GO" id="GO:0005524">
    <property type="term" value="F:ATP binding"/>
    <property type="evidence" value="ECO:0007669"/>
    <property type="project" value="UniProtKB-KW"/>
</dbReference>